<evidence type="ECO:0000313" key="2">
    <source>
        <dbReference type="EMBL" id="GFS38857.1"/>
    </source>
</evidence>
<gene>
    <name evidence="2" type="ORF">Acr_00g0059860</name>
</gene>
<protein>
    <submittedName>
        <fullName evidence="2">Uncharacterized protein</fullName>
    </submittedName>
</protein>
<feature type="region of interest" description="Disordered" evidence="1">
    <location>
        <begin position="1"/>
        <end position="32"/>
    </location>
</feature>
<name>A0A7J0DNG7_9ERIC</name>
<dbReference type="AlphaFoldDB" id="A0A7J0DNG7"/>
<organism evidence="2 3">
    <name type="scientific">Actinidia rufa</name>
    <dbReference type="NCBI Taxonomy" id="165716"/>
    <lineage>
        <taxon>Eukaryota</taxon>
        <taxon>Viridiplantae</taxon>
        <taxon>Streptophyta</taxon>
        <taxon>Embryophyta</taxon>
        <taxon>Tracheophyta</taxon>
        <taxon>Spermatophyta</taxon>
        <taxon>Magnoliopsida</taxon>
        <taxon>eudicotyledons</taxon>
        <taxon>Gunneridae</taxon>
        <taxon>Pentapetalae</taxon>
        <taxon>asterids</taxon>
        <taxon>Ericales</taxon>
        <taxon>Actinidiaceae</taxon>
        <taxon>Actinidia</taxon>
    </lineage>
</organism>
<sequence length="226" mass="25901">MHLRSRLIPKPSANSPLDNQTHTMASNNQAPDLEGLHCEMHGITEKIRIMNENNVRLIQHLTTNNPPPPAAPIQPELERSRHSHRSGDRESQSVKALELDDTIGIFRRGNVQSFLGDLEGLGKNLVQKVFSWDHRLVWRPEQTLYRQFHELPVQAEKCIPPFYSSPKRKESLKYYVKRFNQVVLEVEGDSDKVVFMAMMEGLRPGPLFDSLSKNTPDTQLALDWTT</sequence>
<evidence type="ECO:0000256" key="1">
    <source>
        <dbReference type="SAM" id="MobiDB-lite"/>
    </source>
</evidence>
<feature type="region of interest" description="Disordered" evidence="1">
    <location>
        <begin position="60"/>
        <end position="94"/>
    </location>
</feature>
<accession>A0A7J0DNG7</accession>
<feature type="compositionally biased region" description="Basic and acidic residues" evidence="1">
    <location>
        <begin position="76"/>
        <end position="92"/>
    </location>
</feature>
<dbReference type="Proteomes" id="UP000585474">
    <property type="component" value="Unassembled WGS sequence"/>
</dbReference>
<dbReference type="OrthoDB" id="1752139at2759"/>
<dbReference type="EMBL" id="BJWL01000318">
    <property type="protein sequence ID" value="GFS38857.1"/>
    <property type="molecule type" value="Genomic_DNA"/>
</dbReference>
<feature type="compositionally biased region" description="Polar residues" evidence="1">
    <location>
        <begin position="12"/>
        <end position="30"/>
    </location>
</feature>
<proteinExistence type="predicted"/>
<reference evidence="3" key="1">
    <citation type="submission" date="2019-07" db="EMBL/GenBank/DDBJ databases">
        <title>De Novo Assembly of kiwifruit Actinidia rufa.</title>
        <authorList>
            <person name="Sugita-Konishi S."/>
            <person name="Sato K."/>
            <person name="Mori E."/>
            <person name="Abe Y."/>
            <person name="Kisaki G."/>
            <person name="Hamano K."/>
            <person name="Suezawa K."/>
            <person name="Otani M."/>
            <person name="Fukuda T."/>
            <person name="Manabe T."/>
            <person name="Gomi K."/>
            <person name="Tabuchi M."/>
            <person name="Akimitsu K."/>
            <person name="Kataoka I."/>
        </authorList>
    </citation>
    <scope>NUCLEOTIDE SEQUENCE [LARGE SCALE GENOMIC DNA]</scope>
    <source>
        <strain evidence="3">cv. Fuchu</strain>
    </source>
</reference>
<evidence type="ECO:0000313" key="3">
    <source>
        <dbReference type="Proteomes" id="UP000585474"/>
    </source>
</evidence>
<comment type="caution">
    <text evidence="2">The sequence shown here is derived from an EMBL/GenBank/DDBJ whole genome shotgun (WGS) entry which is preliminary data.</text>
</comment>
<keyword evidence="3" id="KW-1185">Reference proteome</keyword>